<dbReference type="InterPro" id="IPR036875">
    <property type="entry name" value="Znf_CCHC_sf"/>
</dbReference>
<reference evidence="3 4" key="1">
    <citation type="journal article" date="2021" name="Plant Biotechnol. J.">
        <title>Multi-omics assisted identification of the key and species-specific regulatory components of drought-tolerant mechanisms in Gossypium stocksii.</title>
        <authorList>
            <person name="Yu D."/>
            <person name="Ke L."/>
            <person name="Zhang D."/>
            <person name="Wu Y."/>
            <person name="Sun Y."/>
            <person name="Mei J."/>
            <person name="Sun J."/>
            <person name="Sun Y."/>
        </authorList>
    </citation>
    <scope>NUCLEOTIDE SEQUENCE [LARGE SCALE GENOMIC DNA]</scope>
    <source>
        <strain evidence="4">cv. E1</strain>
        <tissue evidence="3">Leaf</tissue>
    </source>
</reference>
<keyword evidence="1" id="KW-0863">Zinc-finger</keyword>
<proteinExistence type="predicted"/>
<accession>A0A9D4AIH8</accession>
<dbReference type="GO" id="GO:0003676">
    <property type="term" value="F:nucleic acid binding"/>
    <property type="evidence" value="ECO:0007669"/>
    <property type="project" value="InterPro"/>
</dbReference>
<keyword evidence="1" id="KW-0479">Metal-binding</keyword>
<evidence type="ECO:0000313" key="4">
    <source>
        <dbReference type="Proteomes" id="UP000828251"/>
    </source>
</evidence>
<dbReference type="EMBL" id="JAIQCV010000002">
    <property type="protein sequence ID" value="KAH1122149.1"/>
    <property type="molecule type" value="Genomic_DNA"/>
</dbReference>
<dbReference type="AlphaFoldDB" id="A0A9D4AIH8"/>
<gene>
    <name evidence="3" type="ORF">J1N35_005309</name>
</gene>
<feature type="domain" description="CCHC-type" evidence="2">
    <location>
        <begin position="75"/>
        <end position="91"/>
    </location>
</feature>
<dbReference type="GO" id="GO:0008270">
    <property type="term" value="F:zinc ion binding"/>
    <property type="evidence" value="ECO:0007669"/>
    <property type="project" value="UniProtKB-KW"/>
</dbReference>
<dbReference type="SMART" id="SM00343">
    <property type="entry name" value="ZnF_C2HC"/>
    <property type="match status" value="1"/>
</dbReference>
<dbReference type="PROSITE" id="PS50158">
    <property type="entry name" value="ZF_CCHC"/>
    <property type="match status" value="1"/>
</dbReference>
<sequence>MVFKSLSKDFAGFRAAYNLGNKNLVVTQLIELQSYELMLNDRKGKRAKKGKSKIFRPLQVERKRSRNPKDLYKFKCFSCNKKGHFKTNCKEWKEYLATKGKGEFGETKDLRDKSLSLRGMGQVWQLK</sequence>
<dbReference type="InterPro" id="IPR001878">
    <property type="entry name" value="Znf_CCHC"/>
</dbReference>
<dbReference type="SUPFAM" id="SSF57756">
    <property type="entry name" value="Retrovirus zinc finger-like domains"/>
    <property type="match status" value="1"/>
</dbReference>
<evidence type="ECO:0000313" key="3">
    <source>
        <dbReference type="EMBL" id="KAH1122149.1"/>
    </source>
</evidence>
<protein>
    <recommendedName>
        <fullName evidence="2">CCHC-type domain-containing protein</fullName>
    </recommendedName>
</protein>
<dbReference type="Proteomes" id="UP000828251">
    <property type="component" value="Unassembled WGS sequence"/>
</dbReference>
<keyword evidence="1" id="KW-0862">Zinc</keyword>
<evidence type="ECO:0000259" key="2">
    <source>
        <dbReference type="PROSITE" id="PS50158"/>
    </source>
</evidence>
<name>A0A9D4AIH8_9ROSI</name>
<comment type="caution">
    <text evidence="3">The sequence shown here is derived from an EMBL/GenBank/DDBJ whole genome shotgun (WGS) entry which is preliminary data.</text>
</comment>
<evidence type="ECO:0000256" key="1">
    <source>
        <dbReference type="PROSITE-ProRule" id="PRU00047"/>
    </source>
</evidence>
<organism evidence="3 4">
    <name type="scientific">Gossypium stocksii</name>
    <dbReference type="NCBI Taxonomy" id="47602"/>
    <lineage>
        <taxon>Eukaryota</taxon>
        <taxon>Viridiplantae</taxon>
        <taxon>Streptophyta</taxon>
        <taxon>Embryophyta</taxon>
        <taxon>Tracheophyta</taxon>
        <taxon>Spermatophyta</taxon>
        <taxon>Magnoliopsida</taxon>
        <taxon>eudicotyledons</taxon>
        <taxon>Gunneridae</taxon>
        <taxon>Pentapetalae</taxon>
        <taxon>rosids</taxon>
        <taxon>malvids</taxon>
        <taxon>Malvales</taxon>
        <taxon>Malvaceae</taxon>
        <taxon>Malvoideae</taxon>
        <taxon>Gossypium</taxon>
    </lineage>
</organism>
<keyword evidence="4" id="KW-1185">Reference proteome</keyword>
<dbReference type="OrthoDB" id="995524at2759"/>